<evidence type="ECO:0000313" key="13">
    <source>
        <dbReference type="EMBL" id="WCT72905.1"/>
    </source>
</evidence>
<keyword evidence="6" id="KW-0145">Chemotaxis</keyword>
<evidence type="ECO:0000256" key="4">
    <source>
        <dbReference type="ARBA" id="ARBA00021898"/>
    </source>
</evidence>
<evidence type="ECO:0000256" key="3">
    <source>
        <dbReference type="ARBA" id="ARBA00011049"/>
    </source>
</evidence>
<keyword evidence="8" id="KW-0472">Membrane</keyword>
<dbReference type="Proteomes" id="UP001220395">
    <property type="component" value="Chromosome"/>
</dbReference>
<feature type="compositionally biased region" description="Acidic residues" evidence="11">
    <location>
        <begin position="1"/>
        <end position="12"/>
    </location>
</feature>
<dbReference type="Pfam" id="PF01052">
    <property type="entry name" value="FliMN_C"/>
    <property type="match status" value="1"/>
</dbReference>
<evidence type="ECO:0000256" key="5">
    <source>
        <dbReference type="ARBA" id="ARBA00022475"/>
    </source>
</evidence>
<comment type="function">
    <text evidence="10">FliM is one of three proteins (FliG, FliN, FliM) that forms the rotor-mounted switch complex (C ring), located at the base of the basal body. This complex interacts with the CheY and CheZ chemotaxis proteins, in addition to contacting components of the motor that determine the direction of flagellar rotation.</text>
</comment>
<keyword evidence="13" id="KW-0966">Cell projection</keyword>
<evidence type="ECO:0000256" key="10">
    <source>
        <dbReference type="ARBA" id="ARBA00025044"/>
    </source>
</evidence>
<evidence type="ECO:0000256" key="2">
    <source>
        <dbReference type="ARBA" id="ARBA00004202"/>
    </source>
</evidence>
<dbReference type="PANTHER" id="PTHR30034:SF6">
    <property type="entry name" value="YOP PROTEINS TRANSLOCATION PROTEIN Q"/>
    <property type="match status" value="1"/>
</dbReference>
<reference evidence="13 14" key="1">
    <citation type="submission" date="2023-02" db="EMBL/GenBank/DDBJ databases">
        <title>Genome sequence of Sphingomonas naphthae.</title>
        <authorList>
            <person name="Kim S."/>
            <person name="Heo J."/>
            <person name="Kwon S.-W."/>
        </authorList>
    </citation>
    <scope>NUCLEOTIDE SEQUENCE [LARGE SCALE GENOMIC DNA]</scope>
    <source>
        <strain evidence="13 14">KACC 18716</strain>
    </source>
</reference>
<evidence type="ECO:0000259" key="12">
    <source>
        <dbReference type="Pfam" id="PF01052"/>
    </source>
</evidence>
<keyword evidence="14" id="KW-1185">Reference proteome</keyword>
<evidence type="ECO:0000256" key="9">
    <source>
        <dbReference type="ARBA" id="ARBA00023143"/>
    </source>
</evidence>
<dbReference type="RefSeq" id="WP_273686880.1">
    <property type="nucleotide sequence ID" value="NZ_CP117411.1"/>
</dbReference>
<dbReference type="PANTHER" id="PTHR30034">
    <property type="entry name" value="FLAGELLAR MOTOR SWITCH PROTEIN FLIM"/>
    <property type="match status" value="1"/>
</dbReference>
<dbReference type="InterPro" id="IPR001689">
    <property type="entry name" value="Flag_FliM"/>
</dbReference>
<dbReference type="PRINTS" id="PR00955">
    <property type="entry name" value="FLGMOTORFLIM"/>
</dbReference>
<dbReference type="SUPFAM" id="SSF103039">
    <property type="entry name" value="CheC-like"/>
    <property type="match status" value="1"/>
</dbReference>
<proteinExistence type="inferred from homology"/>
<dbReference type="CDD" id="cd17908">
    <property type="entry name" value="FliM"/>
    <property type="match status" value="1"/>
</dbReference>
<keyword evidence="5" id="KW-1003">Cell membrane</keyword>
<accession>A0ABY7TIA3</accession>
<dbReference type="Gene3D" id="2.30.330.10">
    <property type="entry name" value="SpoA-like"/>
    <property type="match status" value="1"/>
</dbReference>
<evidence type="ECO:0000256" key="6">
    <source>
        <dbReference type="ARBA" id="ARBA00022500"/>
    </source>
</evidence>
<comment type="subcellular location">
    <subcellularLocation>
        <location evidence="1">Bacterial flagellum basal body</location>
    </subcellularLocation>
    <subcellularLocation>
        <location evidence="2">Cell membrane</location>
        <topology evidence="2">Peripheral membrane protein</topology>
    </subcellularLocation>
</comment>
<dbReference type="EMBL" id="CP117411">
    <property type="protein sequence ID" value="WCT72905.1"/>
    <property type="molecule type" value="Genomic_DNA"/>
</dbReference>
<keyword evidence="13" id="KW-0969">Cilium</keyword>
<dbReference type="InterPro" id="IPR001543">
    <property type="entry name" value="FliN-like_C"/>
</dbReference>
<dbReference type="Gene3D" id="3.40.1550.10">
    <property type="entry name" value="CheC-like"/>
    <property type="match status" value="1"/>
</dbReference>
<protein>
    <recommendedName>
        <fullName evidence="4">Flagellar motor switch protein FliM</fullName>
    </recommendedName>
</protein>
<keyword evidence="7" id="KW-0283">Flagellar rotation</keyword>
<dbReference type="InterPro" id="IPR036429">
    <property type="entry name" value="SpoA-like_sf"/>
</dbReference>
<name>A0ABY7TIA3_9SPHN</name>
<dbReference type="InterPro" id="IPR028976">
    <property type="entry name" value="CheC-like_sf"/>
</dbReference>
<keyword evidence="13" id="KW-0282">Flagellum</keyword>
<evidence type="ECO:0000256" key="1">
    <source>
        <dbReference type="ARBA" id="ARBA00004117"/>
    </source>
</evidence>
<dbReference type="Pfam" id="PF02154">
    <property type="entry name" value="FliM"/>
    <property type="match status" value="1"/>
</dbReference>
<keyword evidence="9" id="KW-0975">Bacterial flagellum</keyword>
<feature type="region of interest" description="Disordered" evidence="11">
    <location>
        <begin position="1"/>
        <end position="36"/>
    </location>
</feature>
<organism evidence="13 14">
    <name type="scientific">Sphingomonas naphthae</name>
    <dbReference type="NCBI Taxonomy" id="1813468"/>
    <lineage>
        <taxon>Bacteria</taxon>
        <taxon>Pseudomonadati</taxon>
        <taxon>Pseudomonadota</taxon>
        <taxon>Alphaproteobacteria</taxon>
        <taxon>Sphingomonadales</taxon>
        <taxon>Sphingomonadaceae</taxon>
        <taxon>Sphingomonas</taxon>
    </lineage>
</organism>
<evidence type="ECO:0000256" key="8">
    <source>
        <dbReference type="ARBA" id="ARBA00023136"/>
    </source>
</evidence>
<comment type="similarity">
    <text evidence="3">Belongs to the FliM family.</text>
</comment>
<dbReference type="SUPFAM" id="SSF101801">
    <property type="entry name" value="Surface presentation of antigens (SPOA)"/>
    <property type="match status" value="1"/>
</dbReference>
<evidence type="ECO:0000313" key="14">
    <source>
        <dbReference type="Proteomes" id="UP001220395"/>
    </source>
</evidence>
<gene>
    <name evidence="13" type="ORF">PQ455_14865</name>
</gene>
<evidence type="ECO:0000256" key="11">
    <source>
        <dbReference type="SAM" id="MobiDB-lite"/>
    </source>
</evidence>
<feature type="domain" description="Flagellar motor switch protein FliN-like C-terminal" evidence="12">
    <location>
        <begin position="245"/>
        <end position="312"/>
    </location>
</feature>
<sequence>MIEPALPDDDEPSPFTRSGPVSRDVRPFAFGQTGAGRPAARLSGLERMNERLARLLRGAIEGIANARTAVAALPLSTRSYGEWKADLPEFMVLHLYRPRPLKGGMLLALEPAFVAAMVDAFYGGSGIVSPPKGPELSPSEDRLADRIAEVVLGVLREGWADVLPFDPELVGRETVLSYASLVRDEDPVVVQAFEVRAGQARPATIAILYPLATLRPIEDELATKVHSDIGGGGDDGGWRERLAAALEDVRLPVRSVLARPEISVSQLLALKPGDVIPISLQPTVPLIVGQKRLAEGVIGEQEGRAALQIQTIGAPPRKGNAG</sequence>
<evidence type="ECO:0000256" key="7">
    <source>
        <dbReference type="ARBA" id="ARBA00022779"/>
    </source>
</evidence>